<feature type="compositionally biased region" description="Polar residues" evidence="1">
    <location>
        <begin position="8"/>
        <end position="25"/>
    </location>
</feature>
<evidence type="ECO:0000313" key="4">
    <source>
        <dbReference type="Proteomes" id="UP000824890"/>
    </source>
</evidence>
<evidence type="ECO:0000256" key="1">
    <source>
        <dbReference type="SAM" id="MobiDB-lite"/>
    </source>
</evidence>
<feature type="region of interest" description="Disordered" evidence="1">
    <location>
        <begin position="1"/>
        <end position="25"/>
    </location>
</feature>
<evidence type="ECO:0000313" key="3">
    <source>
        <dbReference type="EMBL" id="KAH0879817.1"/>
    </source>
</evidence>
<name>A0ABQ7ZIA4_BRANA</name>
<proteinExistence type="predicted"/>
<gene>
    <name evidence="3" type="ORF">HID58_067211</name>
</gene>
<dbReference type="InterPro" id="IPR024752">
    <property type="entry name" value="Myb/SANT-like_dom"/>
</dbReference>
<sequence length="456" mass="51795">MSGRRHGNTNPVGQRNSNVHNETSSRNASRFKWTYEQEKTLIELYDQASSMNDYTLKDPTVLGREHMVDNFDRAFNLNINYAFFKNKLDDFKKAYKKWKFLMTSTEITVNPESSMIYASDEWWEARESTMMVMTYLNIIFLKPKKMKKYIVLTSMPIHFLRTNILKIQLGFLLEEVRNVQDVEVVQKELEDVGALLKHLLETQELMLEVLQEVIEEDNHSRLQYKTPLMDIKNFNDKVYNSYAQLFGSPHSGGLSSGSPSSVGNCSRGNNFQNLGAPPTTQQWGTPPNVQHWGTPPNMQHWGTPPNVQYWGTSPNAQPWGVPPNGPSWNAPPNAQQWSTPPYPQQWNIPQNFHHGQQPSNVQQTGSSGTTPTNVHYGFTVGNQGGSPLNTQRNYSEGASIDSSPKVHQSPSTSIGFTNYFEPGNTSQRPRRGGLFNIWRTTEEPNEENQSGSGDEE</sequence>
<dbReference type="PANTHER" id="PTHR31704">
    <property type="entry name" value="MYB/SANT-LIKE DNA-BINDING DOMAIN PROTEIN-RELATED"/>
    <property type="match status" value="1"/>
</dbReference>
<keyword evidence="4" id="KW-1185">Reference proteome</keyword>
<protein>
    <recommendedName>
        <fullName evidence="2">Myb/SANT-like domain-containing protein</fullName>
    </recommendedName>
</protein>
<reference evidence="3 4" key="1">
    <citation type="submission" date="2021-05" db="EMBL/GenBank/DDBJ databases">
        <title>Genome Assembly of Synthetic Allotetraploid Brassica napus Reveals Homoeologous Exchanges between Subgenomes.</title>
        <authorList>
            <person name="Davis J.T."/>
        </authorList>
    </citation>
    <scope>NUCLEOTIDE SEQUENCE [LARGE SCALE GENOMIC DNA]</scope>
    <source>
        <strain evidence="4">cv. Da-Ae</strain>
        <tissue evidence="3">Seedling</tissue>
    </source>
</reference>
<feature type="domain" description="Myb/SANT-like" evidence="2">
    <location>
        <begin position="32"/>
        <end position="125"/>
    </location>
</feature>
<organism evidence="3 4">
    <name type="scientific">Brassica napus</name>
    <name type="common">Rape</name>
    <dbReference type="NCBI Taxonomy" id="3708"/>
    <lineage>
        <taxon>Eukaryota</taxon>
        <taxon>Viridiplantae</taxon>
        <taxon>Streptophyta</taxon>
        <taxon>Embryophyta</taxon>
        <taxon>Tracheophyta</taxon>
        <taxon>Spermatophyta</taxon>
        <taxon>Magnoliopsida</taxon>
        <taxon>eudicotyledons</taxon>
        <taxon>Gunneridae</taxon>
        <taxon>Pentapetalae</taxon>
        <taxon>rosids</taxon>
        <taxon>malvids</taxon>
        <taxon>Brassicales</taxon>
        <taxon>Brassicaceae</taxon>
        <taxon>Brassiceae</taxon>
        <taxon>Brassica</taxon>
    </lineage>
</organism>
<feature type="compositionally biased region" description="Polar residues" evidence="1">
    <location>
        <begin position="267"/>
        <end position="288"/>
    </location>
</feature>
<dbReference type="Proteomes" id="UP000824890">
    <property type="component" value="Unassembled WGS sequence"/>
</dbReference>
<dbReference type="Pfam" id="PF12776">
    <property type="entry name" value="Myb_DNA-bind_3"/>
    <property type="match status" value="1"/>
</dbReference>
<feature type="compositionally biased region" description="Polar residues" evidence="1">
    <location>
        <begin position="326"/>
        <end position="373"/>
    </location>
</feature>
<evidence type="ECO:0000259" key="2">
    <source>
        <dbReference type="Pfam" id="PF12776"/>
    </source>
</evidence>
<dbReference type="EMBL" id="JAGKQM010000015">
    <property type="protein sequence ID" value="KAH0879817.1"/>
    <property type="molecule type" value="Genomic_DNA"/>
</dbReference>
<feature type="compositionally biased region" description="Polar residues" evidence="1">
    <location>
        <begin position="305"/>
        <end position="316"/>
    </location>
</feature>
<accession>A0ABQ7ZIA4</accession>
<feature type="compositionally biased region" description="Polar residues" evidence="1">
    <location>
        <begin position="447"/>
        <end position="456"/>
    </location>
</feature>
<dbReference type="PANTHER" id="PTHR31704:SF43">
    <property type="entry name" value="HEAT SHOCK PROTEIN"/>
    <property type="match status" value="1"/>
</dbReference>
<feature type="compositionally biased region" description="Low complexity" evidence="1">
    <location>
        <begin position="252"/>
        <end position="266"/>
    </location>
</feature>
<feature type="region of interest" description="Disordered" evidence="1">
    <location>
        <begin position="252"/>
        <end position="456"/>
    </location>
</feature>
<comment type="caution">
    <text evidence="3">The sequence shown here is derived from an EMBL/GenBank/DDBJ whole genome shotgun (WGS) entry which is preliminary data.</text>
</comment>
<feature type="compositionally biased region" description="Polar residues" evidence="1">
    <location>
        <begin position="385"/>
        <end position="416"/>
    </location>
</feature>